<keyword evidence="4" id="KW-0949">S-adenosyl-L-methionine</keyword>
<evidence type="ECO:0000256" key="2">
    <source>
        <dbReference type="ARBA" id="ARBA00022603"/>
    </source>
</evidence>
<sequence length="195" mass="22200">MLKETGYQFKSDQRLGIYLTNTLEEAIKHSEVLFAQWISEEANAAAQIKKEKPIMVILGNPPYSVSSVNKSEYIEKLMERYKTAVRSERNIQPLSDDYIKFIRFAHDRIERTGYGIIGMITNHTYLSGLIHRGMREELIKSFSSIYMLDLHGSSLIGEKTPSGGKDENVFDIMQGVAIALYIKEPSIPTVPHSKR</sequence>
<dbReference type="PANTHER" id="PTHR33841">
    <property type="entry name" value="DNA METHYLTRANSFERASE YEEA-RELATED"/>
    <property type="match status" value="1"/>
</dbReference>
<evidence type="ECO:0000256" key="4">
    <source>
        <dbReference type="ARBA" id="ARBA00022691"/>
    </source>
</evidence>
<gene>
    <name evidence="7" type="ORF">S06H3_16234</name>
</gene>
<dbReference type="PANTHER" id="PTHR33841:SF1">
    <property type="entry name" value="DNA METHYLTRANSFERASE A"/>
    <property type="match status" value="1"/>
</dbReference>
<comment type="caution">
    <text evidence="7">The sequence shown here is derived from an EMBL/GenBank/DDBJ whole genome shotgun (WGS) entry which is preliminary data.</text>
</comment>
<dbReference type="GO" id="GO:0032259">
    <property type="term" value="P:methylation"/>
    <property type="evidence" value="ECO:0007669"/>
    <property type="project" value="UniProtKB-KW"/>
</dbReference>
<evidence type="ECO:0000256" key="3">
    <source>
        <dbReference type="ARBA" id="ARBA00022679"/>
    </source>
</evidence>
<dbReference type="InterPro" id="IPR050953">
    <property type="entry name" value="N4_N6_ade-DNA_methylase"/>
</dbReference>
<evidence type="ECO:0000313" key="7">
    <source>
        <dbReference type="EMBL" id="GAI15581.1"/>
    </source>
</evidence>
<dbReference type="InterPro" id="IPR011639">
    <property type="entry name" value="MethylTrfase_TaqI-like_dom"/>
</dbReference>
<reference evidence="7" key="1">
    <citation type="journal article" date="2014" name="Front. Microbiol.">
        <title>High frequency of phylogenetically diverse reductive dehalogenase-homologous genes in deep subseafloor sedimentary metagenomes.</title>
        <authorList>
            <person name="Kawai M."/>
            <person name="Futagami T."/>
            <person name="Toyoda A."/>
            <person name="Takaki Y."/>
            <person name="Nishi S."/>
            <person name="Hori S."/>
            <person name="Arai W."/>
            <person name="Tsubouchi T."/>
            <person name="Morono Y."/>
            <person name="Uchiyama I."/>
            <person name="Ito T."/>
            <person name="Fujiyama A."/>
            <person name="Inagaki F."/>
            <person name="Takami H."/>
        </authorList>
    </citation>
    <scope>NUCLEOTIDE SEQUENCE</scope>
    <source>
        <strain evidence="7">Expedition CK06-06</strain>
    </source>
</reference>
<accession>X1MBW9</accession>
<organism evidence="7">
    <name type="scientific">marine sediment metagenome</name>
    <dbReference type="NCBI Taxonomy" id="412755"/>
    <lineage>
        <taxon>unclassified sequences</taxon>
        <taxon>metagenomes</taxon>
        <taxon>ecological metagenomes</taxon>
    </lineage>
</organism>
<keyword evidence="3" id="KW-0808">Transferase</keyword>
<dbReference type="SUPFAM" id="SSF53335">
    <property type="entry name" value="S-adenosyl-L-methionine-dependent methyltransferases"/>
    <property type="match status" value="1"/>
</dbReference>
<dbReference type="EC" id="2.1.1.72" evidence="1"/>
<evidence type="ECO:0000256" key="1">
    <source>
        <dbReference type="ARBA" id="ARBA00011900"/>
    </source>
</evidence>
<proteinExistence type="predicted"/>
<comment type="catalytic activity">
    <reaction evidence="5">
        <text>a 2'-deoxyadenosine in DNA + S-adenosyl-L-methionine = an N(6)-methyl-2'-deoxyadenosine in DNA + S-adenosyl-L-homocysteine + H(+)</text>
        <dbReference type="Rhea" id="RHEA:15197"/>
        <dbReference type="Rhea" id="RHEA-COMP:12418"/>
        <dbReference type="Rhea" id="RHEA-COMP:12419"/>
        <dbReference type="ChEBI" id="CHEBI:15378"/>
        <dbReference type="ChEBI" id="CHEBI:57856"/>
        <dbReference type="ChEBI" id="CHEBI:59789"/>
        <dbReference type="ChEBI" id="CHEBI:90615"/>
        <dbReference type="ChEBI" id="CHEBI:90616"/>
        <dbReference type="EC" id="2.1.1.72"/>
    </reaction>
</comment>
<dbReference type="Pfam" id="PF07669">
    <property type="entry name" value="Eco57I"/>
    <property type="match status" value="1"/>
</dbReference>
<dbReference type="Gene3D" id="3.40.50.150">
    <property type="entry name" value="Vaccinia Virus protein VP39"/>
    <property type="match status" value="1"/>
</dbReference>
<feature type="domain" description="Type II methyltransferase M.TaqI-like" evidence="6">
    <location>
        <begin position="37"/>
        <end position="150"/>
    </location>
</feature>
<evidence type="ECO:0000259" key="6">
    <source>
        <dbReference type="Pfam" id="PF07669"/>
    </source>
</evidence>
<protein>
    <recommendedName>
        <fullName evidence="1">site-specific DNA-methyltransferase (adenine-specific)</fullName>
        <ecNumber evidence="1">2.1.1.72</ecNumber>
    </recommendedName>
</protein>
<keyword evidence="2" id="KW-0489">Methyltransferase</keyword>
<name>X1MBW9_9ZZZZ</name>
<dbReference type="AlphaFoldDB" id="X1MBW9"/>
<dbReference type="EMBL" id="BARV01008022">
    <property type="protein sequence ID" value="GAI15581.1"/>
    <property type="molecule type" value="Genomic_DNA"/>
</dbReference>
<dbReference type="GO" id="GO:0006304">
    <property type="term" value="P:DNA modification"/>
    <property type="evidence" value="ECO:0007669"/>
    <property type="project" value="InterPro"/>
</dbReference>
<dbReference type="InterPro" id="IPR029063">
    <property type="entry name" value="SAM-dependent_MTases_sf"/>
</dbReference>
<dbReference type="GO" id="GO:0009007">
    <property type="term" value="F:site-specific DNA-methyltransferase (adenine-specific) activity"/>
    <property type="evidence" value="ECO:0007669"/>
    <property type="project" value="UniProtKB-EC"/>
</dbReference>
<evidence type="ECO:0000256" key="5">
    <source>
        <dbReference type="ARBA" id="ARBA00047942"/>
    </source>
</evidence>